<accession>A0ABR0UDL9</accession>
<feature type="region of interest" description="Disordered" evidence="1">
    <location>
        <begin position="1"/>
        <end position="28"/>
    </location>
</feature>
<proteinExistence type="predicted"/>
<evidence type="ECO:0000256" key="1">
    <source>
        <dbReference type="SAM" id="MobiDB-lite"/>
    </source>
</evidence>
<sequence length="158" mass="17604">MPACQPEETPVNSGSTKEKNASKRKSAECEDPLVETMGTFCRNTDARLGDIAKRIGFEYDISMARKEVFGMVCKIEGLSLQEKLLVSKLLVKNTEDLELFFSLPTEAKAEFVRMKLVGNLDEFEALELVPLGESGGRAFIFGLSMFLDLLNITSRRQS</sequence>
<name>A0ABR0UDL9_REHGL</name>
<evidence type="ECO:0000313" key="3">
    <source>
        <dbReference type="Proteomes" id="UP001318860"/>
    </source>
</evidence>
<organism evidence="2 3">
    <name type="scientific">Rehmannia glutinosa</name>
    <name type="common">Chinese foxglove</name>
    <dbReference type="NCBI Taxonomy" id="99300"/>
    <lineage>
        <taxon>Eukaryota</taxon>
        <taxon>Viridiplantae</taxon>
        <taxon>Streptophyta</taxon>
        <taxon>Embryophyta</taxon>
        <taxon>Tracheophyta</taxon>
        <taxon>Spermatophyta</taxon>
        <taxon>Magnoliopsida</taxon>
        <taxon>eudicotyledons</taxon>
        <taxon>Gunneridae</taxon>
        <taxon>Pentapetalae</taxon>
        <taxon>asterids</taxon>
        <taxon>lamiids</taxon>
        <taxon>Lamiales</taxon>
        <taxon>Orobanchaceae</taxon>
        <taxon>Rehmannieae</taxon>
        <taxon>Rehmannia</taxon>
    </lineage>
</organism>
<keyword evidence="3" id="KW-1185">Reference proteome</keyword>
<dbReference type="EMBL" id="JABTTQ020003082">
    <property type="protein sequence ID" value="KAK6120434.1"/>
    <property type="molecule type" value="Genomic_DNA"/>
</dbReference>
<reference evidence="2 3" key="1">
    <citation type="journal article" date="2021" name="Comput. Struct. Biotechnol. J.">
        <title>De novo genome assembly of the potent medicinal plant Rehmannia glutinosa using nanopore technology.</title>
        <authorList>
            <person name="Ma L."/>
            <person name="Dong C."/>
            <person name="Song C."/>
            <person name="Wang X."/>
            <person name="Zheng X."/>
            <person name="Niu Y."/>
            <person name="Chen S."/>
            <person name="Feng W."/>
        </authorList>
    </citation>
    <scope>NUCLEOTIDE SEQUENCE [LARGE SCALE GENOMIC DNA]</scope>
    <source>
        <strain evidence="2">DH-2019</strain>
    </source>
</reference>
<comment type="caution">
    <text evidence="2">The sequence shown here is derived from an EMBL/GenBank/DDBJ whole genome shotgun (WGS) entry which is preliminary data.</text>
</comment>
<protein>
    <submittedName>
        <fullName evidence="2">Uncharacterized protein</fullName>
    </submittedName>
</protein>
<gene>
    <name evidence="2" type="ORF">DH2020_045828</name>
</gene>
<dbReference type="Proteomes" id="UP001318860">
    <property type="component" value="Unassembled WGS sequence"/>
</dbReference>
<evidence type="ECO:0000313" key="2">
    <source>
        <dbReference type="EMBL" id="KAK6120434.1"/>
    </source>
</evidence>
<feature type="compositionally biased region" description="Basic and acidic residues" evidence="1">
    <location>
        <begin position="16"/>
        <end position="28"/>
    </location>
</feature>